<comment type="caution">
    <text evidence="2">The sequence shown here is derived from an EMBL/GenBank/DDBJ whole genome shotgun (WGS) entry which is preliminary data.</text>
</comment>
<dbReference type="Proteomes" id="UP000019763">
    <property type="component" value="Unassembled WGS sequence"/>
</dbReference>
<feature type="compositionally biased region" description="Low complexity" evidence="1">
    <location>
        <begin position="174"/>
        <end position="192"/>
    </location>
</feature>
<sequence length="391" mass="41680">MTVAKFVLLALVARGGRYQKILENNAAGTISAVAAGANERKSRPLARIPHLERATVPMLQLLVQPSLRSPHHYLFGSLSPELFAGYKPAIRPLFYPAVGGGGAAVEEGPNVKIVIADDRNVAAPTTAPQQQPLGPIILPIPFPWLINNTATGTGTTTVPELITTSTTTSRPLVSGSLPPTTGTGGRTPNNLGSTASGSNSTAPMMVFQPQFVFTNQYPNIRGGRFDVNAGVDMQNHPASTTNANLNPWTQQNPWTPQPSVNQHQPLWTQQPLWSQQPVWNPAHVPSQGVSWIPQALGPWMGPQQVHGPWSPSANVNPSAAVAPSFSMPSTIAVVPPSANQPSAQTTNWPGNVDLTTTGTNMVYVMGPTFDLPQGTETATLQTYRGRSRFAH</sequence>
<feature type="region of interest" description="Disordered" evidence="1">
    <location>
        <begin position="165"/>
        <end position="200"/>
    </location>
</feature>
<reference evidence="2" key="1">
    <citation type="submission" date="2013-12" db="EMBL/GenBank/DDBJ databases">
        <authorList>
            <person name="Omoto C.K."/>
            <person name="Sibley D."/>
            <person name="Venepally P."/>
            <person name="Hadjithomas M."/>
            <person name="Karamycheva S."/>
            <person name="Brunk B."/>
            <person name="Roos D."/>
            <person name="Caler E."/>
            <person name="Lorenzi H."/>
        </authorList>
    </citation>
    <scope>NUCLEOTIDE SEQUENCE</scope>
</reference>
<name>A0A023B6Y4_GRENI</name>
<evidence type="ECO:0000256" key="1">
    <source>
        <dbReference type="SAM" id="MobiDB-lite"/>
    </source>
</evidence>
<protein>
    <submittedName>
        <fullName evidence="2">Uncharacterized protein</fullName>
    </submittedName>
</protein>
<proteinExistence type="predicted"/>
<evidence type="ECO:0000313" key="2">
    <source>
        <dbReference type="EMBL" id="EZG66885.1"/>
    </source>
</evidence>
<evidence type="ECO:0000313" key="3">
    <source>
        <dbReference type="Proteomes" id="UP000019763"/>
    </source>
</evidence>
<organism evidence="2 3">
    <name type="scientific">Gregarina niphandrodes</name>
    <name type="common">Septate eugregarine</name>
    <dbReference type="NCBI Taxonomy" id="110365"/>
    <lineage>
        <taxon>Eukaryota</taxon>
        <taxon>Sar</taxon>
        <taxon>Alveolata</taxon>
        <taxon>Apicomplexa</taxon>
        <taxon>Conoidasida</taxon>
        <taxon>Gregarinasina</taxon>
        <taxon>Eugregarinorida</taxon>
        <taxon>Gregarinidae</taxon>
        <taxon>Gregarina</taxon>
    </lineage>
</organism>
<dbReference type="AlphaFoldDB" id="A0A023B6Y4"/>
<dbReference type="EMBL" id="AFNH02000557">
    <property type="protein sequence ID" value="EZG66885.1"/>
    <property type="molecule type" value="Genomic_DNA"/>
</dbReference>
<dbReference type="GeneID" id="22912728"/>
<keyword evidence="3" id="KW-1185">Reference proteome</keyword>
<dbReference type="VEuPathDB" id="CryptoDB:GNI_074450"/>
<gene>
    <name evidence="2" type="ORF">GNI_074450</name>
</gene>
<dbReference type="RefSeq" id="XP_011130443.1">
    <property type="nucleotide sequence ID" value="XM_011132141.1"/>
</dbReference>
<accession>A0A023B6Y4</accession>